<dbReference type="RefSeq" id="WP_119887385.1">
    <property type="nucleotide sequence ID" value="NZ_CP067169.1"/>
</dbReference>
<accession>A0A418ZS83</accession>
<comment type="caution">
    <text evidence="1">The sequence shown here is derived from an EMBL/GenBank/DDBJ whole genome shotgun (WGS) entry which is preliminary data.</text>
</comment>
<evidence type="ECO:0000313" key="2">
    <source>
        <dbReference type="Proteomes" id="UP000285530"/>
    </source>
</evidence>
<dbReference type="EMBL" id="QZEV01000106">
    <property type="protein sequence ID" value="RJK98818.1"/>
    <property type="molecule type" value="Genomic_DNA"/>
</dbReference>
<name>A0A418ZS83_9RHOB</name>
<keyword evidence="2" id="KW-1185">Reference proteome</keyword>
<organism evidence="1 2">
    <name type="scientific">Paracoccus aestuarii</name>
    <dbReference type="NCBI Taxonomy" id="453842"/>
    <lineage>
        <taxon>Bacteria</taxon>
        <taxon>Pseudomonadati</taxon>
        <taxon>Pseudomonadota</taxon>
        <taxon>Alphaproteobacteria</taxon>
        <taxon>Rhodobacterales</taxon>
        <taxon>Paracoccaceae</taxon>
        <taxon>Paracoccus</taxon>
    </lineage>
</organism>
<reference evidence="1 2" key="1">
    <citation type="submission" date="2018-09" db="EMBL/GenBank/DDBJ databases">
        <title>Paracoccus onubensis nov. sp. a moderate halophilic bacterium isolated from Gruta de las Maravillas (Aracena, Spain).</title>
        <authorList>
            <person name="Jurado V."/>
            <person name="Gutierrez-Patricio S."/>
            <person name="Gonzalez-Pimentel J.L."/>
            <person name="Laiz L."/>
            <person name="Saiz-Jimenez C."/>
        </authorList>
    </citation>
    <scope>NUCLEOTIDE SEQUENCE [LARGE SCALE GENOMIC DNA]</scope>
    <source>
        <strain evidence="1 2">DSM 19484</strain>
    </source>
</reference>
<dbReference type="AlphaFoldDB" id="A0A418ZS83"/>
<evidence type="ECO:0000313" key="1">
    <source>
        <dbReference type="EMBL" id="RJK98818.1"/>
    </source>
</evidence>
<dbReference type="Proteomes" id="UP000285530">
    <property type="component" value="Unassembled WGS sequence"/>
</dbReference>
<protein>
    <submittedName>
        <fullName evidence="1">Uncharacterized protein</fullName>
    </submittedName>
</protein>
<dbReference type="OrthoDB" id="7778263at2"/>
<dbReference type="PROSITE" id="PS51257">
    <property type="entry name" value="PROKAR_LIPOPROTEIN"/>
    <property type="match status" value="1"/>
</dbReference>
<gene>
    <name evidence="1" type="ORF">D3P06_15360</name>
</gene>
<proteinExistence type="predicted"/>
<sequence>MRHLLAPTLTVTLILSACAPSDDAAYPRLLPTDRMLAEPALPAHAGPARADPGPVRTAAVGRADALRARADGLRGPVVDPALRDRAAR</sequence>